<gene>
    <name evidence="6" type="ordered locus">MCA1565</name>
</gene>
<keyword evidence="2 5" id="KW-0349">Heme</keyword>
<feature type="binding site" description="distal binding residue" evidence="5">
    <location>
        <position position="50"/>
    </location>
    <ligand>
        <name>heme</name>
        <dbReference type="ChEBI" id="CHEBI:30413"/>
    </ligand>
    <ligandPart>
        <name>Fe</name>
        <dbReference type="ChEBI" id="CHEBI:18248"/>
    </ligandPart>
</feature>
<evidence type="ECO:0000256" key="5">
    <source>
        <dbReference type="PIRSR" id="PIRSR601486-1"/>
    </source>
</evidence>
<dbReference type="GO" id="GO:0046872">
    <property type="term" value="F:metal ion binding"/>
    <property type="evidence" value="ECO:0007669"/>
    <property type="project" value="UniProtKB-KW"/>
</dbReference>
<dbReference type="eggNOG" id="COG2346">
    <property type="taxonomic scope" value="Bacteria"/>
</dbReference>
<dbReference type="InterPro" id="IPR012292">
    <property type="entry name" value="Globin/Proto"/>
</dbReference>
<evidence type="ECO:0000313" key="6">
    <source>
        <dbReference type="EMBL" id="AAU92168.1"/>
    </source>
</evidence>
<evidence type="ECO:0000256" key="2">
    <source>
        <dbReference type="ARBA" id="ARBA00022617"/>
    </source>
</evidence>
<keyword evidence="4 5" id="KW-0408">Iron</keyword>
<dbReference type="STRING" id="243233.MCA1565"/>
<dbReference type="EMBL" id="AE017282">
    <property type="protein sequence ID" value="AAU92168.1"/>
    <property type="molecule type" value="Genomic_DNA"/>
</dbReference>
<dbReference type="Proteomes" id="UP000006821">
    <property type="component" value="Chromosome"/>
</dbReference>
<dbReference type="Gene3D" id="1.10.490.10">
    <property type="entry name" value="Globins"/>
    <property type="match status" value="1"/>
</dbReference>
<keyword evidence="1" id="KW-0813">Transport</keyword>
<keyword evidence="3 5" id="KW-0479">Metal-binding</keyword>
<accession>Q608C9</accession>
<evidence type="ECO:0000256" key="3">
    <source>
        <dbReference type="ARBA" id="ARBA00022723"/>
    </source>
</evidence>
<dbReference type="CDD" id="cd08916">
    <property type="entry name" value="TrHb3_P"/>
    <property type="match status" value="1"/>
</dbReference>
<dbReference type="Pfam" id="PF01152">
    <property type="entry name" value="Bac_globin"/>
    <property type="match status" value="1"/>
</dbReference>
<reference evidence="6 7" key="1">
    <citation type="journal article" date="2004" name="PLoS Biol.">
        <title>Genomic insights into methanotrophy: the complete genome sequence of Methylococcus capsulatus (Bath).</title>
        <authorList>
            <person name="Ward N.L."/>
            <person name="Larsen O."/>
            <person name="Sakwa J."/>
            <person name="Bruseth L."/>
            <person name="Khouri H.M."/>
            <person name="Durkin A.S."/>
            <person name="Dimitrov G."/>
            <person name="Jiang L."/>
            <person name="Scanlan D."/>
            <person name="Kang K.H."/>
            <person name="Lewis M.R."/>
            <person name="Nelson K.E."/>
            <person name="Methe B.A."/>
            <person name="Wu M."/>
            <person name="Heidelberg J.F."/>
            <person name="Paulsen I.T."/>
            <person name="Fouts D.E."/>
            <person name="Ravel J."/>
            <person name="Tettelin H."/>
            <person name="Ren Q."/>
            <person name="Read T.D."/>
            <person name="DeBoy R.T."/>
            <person name="Seshadri R."/>
            <person name="Salzberg S.L."/>
            <person name="Jensen H.B."/>
            <person name="Birkeland N.K."/>
            <person name="Nelson W.C."/>
            <person name="Dodson R.J."/>
            <person name="Grindhaug S.H."/>
            <person name="Holt I.E."/>
            <person name="Eidhammer I."/>
            <person name="Jonasen I."/>
            <person name="Vanaken S."/>
            <person name="Utterback T.R."/>
            <person name="Feldblyum T.V."/>
            <person name="Fraser C.M."/>
            <person name="Lillehaug J.R."/>
            <person name="Eisen J.A."/>
        </authorList>
    </citation>
    <scope>NUCLEOTIDE SEQUENCE [LARGE SCALE GENOMIC DNA]</scope>
    <source>
        <strain evidence="7">ATCC 33009 / NCIMB 11132 / Bath</strain>
    </source>
</reference>
<dbReference type="InterPro" id="IPR001486">
    <property type="entry name" value="Hemoglobin_trunc"/>
</dbReference>
<name>Q608C9_METCA</name>
<proteinExistence type="predicted"/>
<protein>
    <submittedName>
        <fullName evidence="6">Protozoan/cyanobacterial globin family protein</fullName>
    </submittedName>
</protein>
<evidence type="ECO:0000256" key="1">
    <source>
        <dbReference type="ARBA" id="ARBA00022448"/>
    </source>
</evidence>
<sequence>MATHCTSSMSTHLPTEEQIAEMVRRFYRQVLADDRLRPIFDAAITDWDTHHRVVQDFWSRTLLDTDRYRGHPYPVHAQLPLQPEHFDIWLELFRKAAREVLPADSAARAIARAEHMAESFKAGMFSFPRYEGPKLWKPAR</sequence>
<dbReference type="KEGG" id="mca:MCA1565"/>
<evidence type="ECO:0000313" key="7">
    <source>
        <dbReference type="Proteomes" id="UP000006821"/>
    </source>
</evidence>
<dbReference type="GO" id="GO:0020037">
    <property type="term" value="F:heme binding"/>
    <property type="evidence" value="ECO:0007669"/>
    <property type="project" value="InterPro"/>
</dbReference>
<dbReference type="AlphaFoldDB" id="Q608C9"/>
<organism evidence="6 7">
    <name type="scientific">Methylococcus capsulatus (strain ATCC 33009 / NCIMB 11132 / Bath)</name>
    <dbReference type="NCBI Taxonomy" id="243233"/>
    <lineage>
        <taxon>Bacteria</taxon>
        <taxon>Pseudomonadati</taxon>
        <taxon>Pseudomonadota</taxon>
        <taxon>Gammaproteobacteria</taxon>
        <taxon>Methylococcales</taxon>
        <taxon>Methylococcaceae</taxon>
        <taxon>Methylococcus</taxon>
    </lineage>
</organism>
<evidence type="ECO:0000256" key="4">
    <source>
        <dbReference type="ARBA" id="ARBA00023004"/>
    </source>
</evidence>
<dbReference type="SMR" id="Q608C9"/>
<dbReference type="InterPro" id="IPR009050">
    <property type="entry name" value="Globin-like_sf"/>
</dbReference>
<dbReference type="GO" id="GO:0019825">
    <property type="term" value="F:oxygen binding"/>
    <property type="evidence" value="ECO:0007669"/>
    <property type="project" value="InterPro"/>
</dbReference>
<dbReference type="SUPFAM" id="SSF46458">
    <property type="entry name" value="Globin-like"/>
    <property type="match status" value="1"/>
</dbReference>
<dbReference type="HOGENOM" id="CLU_104957_4_1_6"/>